<dbReference type="Proteomes" id="UP000492821">
    <property type="component" value="Unassembled WGS sequence"/>
</dbReference>
<name>A0A7E4VAQ1_PANRE</name>
<dbReference type="AlphaFoldDB" id="A0A7E4VAQ1"/>
<feature type="domain" description="Saposin B-type" evidence="3">
    <location>
        <begin position="27"/>
        <end position="107"/>
    </location>
</feature>
<feature type="chain" id="PRO_5028853325" evidence="2">
    <location>
        <begin position="21"/>
        <end position="107"/>
    </location>
</feature>
<evidence type="ECO:0000313" key="5">
    <source>
        <dbReference type="WBParaSite" id="Pan_g18753.t1"/>
    </source>
</evidence>
<dbReference type="InterPro" id="IPR011001">
    <property type="entry name" value="Saposin-like"/>
</dbReference>
<dbReference type="SUPFAM" id="SSF47862">
    <property type="entry name" value="Saposin"/>
    <property type="match status" value="1"/>
</dbReference>
<organism evidence="4 5">
    <name type="scientific">Panagrellus redivivus</name>
    <name type="common">Microworm</name>
    <dbReference type="NCBI Taxonomy" id="6233"/>
    <lineage>
        <taxon>Eukaryota</taxon>
        <taxon>Metazoa</taxon>
        <taxon>Ecdysozoa</taxon>
        <taxon>Nematoda</taxon>
        <taxon>Chromadorea</taxon>
        <taxon>Rhabditida</taxon>
        <taxon>Tylenchina</taxon>
        <taxon>Panagrolaimomorpha</taxon>
        <taxon>Panagrolaimoidea</taxon>
        <taxon>Panagrolaimidae</taxon>
        <taxon>Panagrellus</taxon>
    </lineage>
</organism>
<protein>
    <submittedName>
        <fullName evidence="5">Saposin B-type domain-containing protein</fullName>
    </submittedName>
</protein>
<proteinExistence type="predicted"/>
<evidence type="ECO:0000259" key="3">
    <source>
        <dbReference type="PROSITE" id="PS50015"/>
    </source>
</evidence>
<keyword evidence="4" id="KW-1185">Reference proteome</keyword>
<evidence type="ECO:0000313" key="4">
    <source>
        <dbReference type="Proteomes" id="UP000492821"/>
    </source>
</evidence>
<reference evidence="4" key="1">
    <citation type="journal article" date="2013" name="Genetics">
        <title>The draft genome and transcriptome of Panagrellus redivivus are shaped by the harsh demands of a free-living lifestyle.</title>
        <authorList>
            <person name="Srinivasan J."/>
            <person name="Dillman A.R."/>
            <person name="Macchietto M.G."/>
            <person name="Heikkinen L."/>
            <person name="Lakso M."/>
            <person name="Fracchia K.M."/>
            <person name="Antoshechkin I."/>
            <person name="Mortazavi A."/>
            <person name="Wong G."/>
            <person name="Sternberg P.W."/>
        </authorList>
    </citation>
    <scope>NUCLEOTIDE SEQUENCE [LARGE SCALE GENOMIC DNA]</scope>
    <source>
        <strain evidence="4">MT8872</strain>
    </source>
</reference>
<evidence type="ECO:0000256" key="1">
    <source>
        <dbReference type="ARBA" id="ARBA00023157"/>
    </source>
</evidence>
<dbReference type="Gene3D" id="1.10.225.10">
    <property type="entry name" value="Saposin-like"/>
    <property type="match status" value="1"/>
</dbReference>
<dbReference type="WBParaSite" id="Pan_g18753.t1">
    <property type="protein sequence ID" value="Pan_g18753.t1"/>
    <property type="gene ID" value="Pan_g18753"/>
</dbReference>
<dbReference type="PROSITE" id="PS50015">
    <property type="entry name" value="SAP_B"/>
    <property type="match status" value="1"/>
</dbReference>
<reference evidence="5" key="2">
    <citation type="submission" date="2020-10" db="UniProtKB">
        <authorList>
            <consortium name="WormBaseParasite"/>
        </authorList>
    </citation>
    <scope>IDENTIFICATION</scope>
</reference>
<dbReference type="InterPro" id="IPR008139">
    <property type="entry name" value="SaposinB_dom"/>
</dbReference>
<evidence type="ECO:0000256" key="2">
    <source>
        <dbReference type="SAM" id="SignalP"/>
    </source>
</evidence>
<keyword evidence="1" id="KW-1015">Disulfide bond</keyword>
<sequence>MKLQIAISVVIVLSITTTQAAPTPIPEALQCAFCQKFVATVRQLDKFGTLTVDEIANEACTYLNPDFPDFIDTCDTLALDDINVIVDFVRLGTTEQAVCRQAIGVCI</sequence>
<keyword evidence="2" id="KW-0732">Signal</keyword>
<accession>A0A7E4VAQ1</accession>
<feature type="signal peptide" evidence="2">
    <location>
        <begin position="1"/>
        <end position="20"/>
    </location>
</feature>